<reference evidence="2 3" key="1">
    <citation type="submission" date="2019-02" db="EMBL/GenBank/DDBJ databases">
        <title>Deep-cultivation of Planctomycetes and their phenomic and genomic characterization uncovers novel biology.</title>
        <authorList>
            <person name="Wiegand S."/>
            <person name="Jogler M."/>
            <person name="Boedeker C."/>
            <person name="Pinto D."/>
            <person name="Vollmers J."/>
            <person name="Rivas-Marin E."/>
            <person name="Kohn T."/>
            <person name="Peeters S.H."/>
            <person name="Heuer A."/>
            <person name="Rast P."/>
            <person name="Oberbeckmann S."/>
            <person name="Bunk B."/>
            <person name="Jeske O."/>
            <person name="Meyerdierks A."/>
            <person name="Storesund J.E."/>
            <person name="Kallscheuer N."/>
            <person name="Luecker S."/>
            <person name="Lage O.M."/>
            <person name="Pohl T."/>
            <person name="Merkel B.J."/>
            <person name="Hornburger P."/>
            <person name="Mueller R.-W."/>
            <person name="Bruemmer F."/>
            <person name="Labrenz M."/>
            <person name="Spormann A.M."/>
            <person name="Op den Camp H."/>
            <person name="Overmann J."/>
            <person name="Amann R."/>
            <person name="Jetten M.S.M."/>
            <person name="Mascher T."/>
            <person name="Medema M.H."/>
            <person name="Devos D.P."/>
            <person name="Kaster A.-K."/>
            <person name="Ovreas L."/>
            <person name="Rohde M."/>
            <person name="Galperin M.Y."/>
            <person name="Jogler C."/>
        </authorList>
    </citation>
    <scope>NUCLEOTIDE SEQUENCE [LARGE SCALE GENOMIC DNA]</scope>
    <source>
        <strain evidence="2 3">SV_7m_r</strain>
    </source>
</reference>
<evidence type="ECO:0000313" key="2">
    <source>
        <dbReference type="EMBL" id="QDT59679.1"/>
    </source>
</evidence>
<organism evidence="2 3">
    <name type="scientific">Stieleria bergensis</name>
    <dbReference type="NCBI Taxonomy" id="2528025"/>
    <lineage>
        <taxon>Bacteria</taxon>
        <taxon>Pseudomonadati</taxon>
        <taxon>Planctomycetota</taxon>
        <taxon>Planctomycetia</taxon>
        <taxon>Pirellulales</taxon>
        <taxon>Pirellulaceae</taxon>
        <taxon>Stieleria</taxon>
    </lineage>
</organism>
<sequence length="271" mass="29413">MHGTPSPIRSTAALSNPRRRALRTFVVSTTGFLAILCCPSPTVVAQQVPTKTPDNRPASQPESPATPRPRLPKLGPDIKQRIAQAIDELESPNYVTRRRARQRLLNLGRLAEPALKDAADNGPVETKQVAKDALERLNPQPKPQQIAQSANGIPIRAFPGGAPFAPRIQIRVGGGQIKPIQLPVMPINGPGINRLSISRSSSNGKQSAKVQINGKTHQYKQVDGGIEVERPGEKNPIIKTYKTLKELKQDAPEAYKALQRAGFPKDMTPAP</sequence>
<feature type="region of interest" description="Disordered" evidence="1">
    <location>
        <begin position="47"/>
        <end position="76"/>
    </location>
</feature>
<dbReference type="Proteomes" id="UP000315003">
    <property type="component" value="Chromosome"/>
</dbReference>
<gene>
    <name evidence="2" type="ORF">SV7mr_21880</name>
</gene>
<name>A0A517SU72_9BACT</name>
<dbReference type="AlphaFoldDB" id="A0A517SU72"/>
<feature type="compositionally biased region" description="Polar residues" evidence="1">
    <location>
        <begin position="47"/>
        <end position="63"/>
    </location>
</feature>
<proteinExistence type="predicted"/>
<protein>
    <submittedName>
        <fullName evidence="2">Uncharacterized protein</fullName>
    </submittedName>
</protein>
<accession>A0A517SU72</accession>
<dbReference type="RefSeq" id="WP_145271711.1">
    <property type="nucleotide sequence ID" value="NZ_CP036272.1"/>
</dbReference>
<evidence type="ECO:0000256" key="1">
    <source>
        <dbReference type="SAM" id="MobiDB-lite"/>
    </source>
</evidence>
<evidence type="ECO:0000313" key="3">
    <source>
        <dbReference type="Proteomes" id="UP000315003"/>
    </source>
</evidence>
<keyword evidence="3" id="KW-1185">Reference proteome</keyword>
<dbReference type="EMBL" id="CP036272">
    <property type="protein sequence ID" value="QDT59679.1"/>
    <property type="molecule type" value="Genomic_DNA"/>
</dbReference>